<gene>
    <name evidence="2" type="ORF">GCM10009839_64130</name>
</gene>
<organism evidence="2 3">
    <name type="scientific">Catenulispora yoronensis</name>
    <dbReference type="NCBI Taxonomy" id="450799"/>
    <lineage>
        <taxon>Bacteria</taxon>
        <taxon>Bacillati</taxon>
        <taxon>Actinomycetota</taxon>
        <taxon>Actinomycetes</taxon>
        <taxon>Catenulisporales</taxon>
        <taxon>Catenulisporaceae</taxon>
        <taxon>Catenulispora</taxon>
    </lineage>
</organism>
<comment type="caution">
    <text evidence="2">The sequence shown here is derived from an EMBL/GenBank/DDBJ whole genome shotgun (WGS) entry which is preliminary data.</text>
</comment>
<keyword evidence="3" id="KW-1185">Reference proteome</keyword>
<dbReference type="SUPFAM" id="SSF53955">
    <property type="entry name" value="Lysozyme-like"/>
    <property type="match status" value="1"/>
</dbReference>
<feature type="compositionally biased region" description="Polar residues" evidence="1">
    <location>
        <begin position="20"/>
        <end position="29"/>
    </location>
</feature>
<reference evidence="2 3" key="1">
    <citation type="journal article" date="2019" name="Int. J. Syst. Evol. Microbiol.">
        <title>The Global Catalogue of Microorganisms (GCM) 10K type strain sequencing project: providing services to taxonomists for standard genome sequencing and annotation.</title>
        <authorList>
            <consortium name="The Broad Institute Genomics Platform"/>
            <consortium name="The Broad Institute Genome Sequencing Center for Infectious Disease"/>
            <person name="Wu L."/>
            <person name="Ma J."/>
        </authorList>
    </citation>
    <scope>NUCLEOTIDE SEQUENCE [LARGE SCALE GENOMIC DNA]</scope>
    <source>
        <strain evidence="2 3">JCM 16014</strain>
    </source>
</reference>
<accession>A0ABN2V288</accession>
<evidence type="ECO:0000256" key="1">
    <source>
        <dbReference type="SAM" id="MobiDB-lite"/>
    </source>
</evidence>
<dbReference type="InterPro" id="IPR023346">
    <property type="entry name" value="Lysozyme-like_dom_sf"/>
</dbReference>
<proteinExistence type="predicted"/>
<dbReference type="Proteomes" id="UP001500751">
    <property type="component" value="Unassembled WGS sequence"/>
</dbReference>
<protein>
    <recommendedName>
        <fullName evidence="4">Transglycosylase SLT domain-containing protein</fullName>
    </recommendedName>
</protein>
<evidence type="ECO:0008006" key="4">
    <source>
        <dbReference type="Google" id="ProtNLM"/>
    </source>
</evidence>
<feature type="region of interest" description="Disordered" evidence="1">
    <location>
        <begin position="181"/>
        <end position="235"/>
    </location>
</feature>
<feature type="compositionally biased region" description="Basic and acidic residues" evidence="1">
    <location>
        <begin position="1"/>
        <end position="19"/>
    </location>
</feature>
<evidence type="ECO:0000313" key="2">
    <source>
        <dbReference type="EMBL" id="GAA2049385.1"/>
    </source>
</evidence>
<feature type="region of interest" description="Disordered" evidence="1">
    <location>
        <begin position="1"/>
        <end position="41"/>
    </location>
</feature>
<dbReference type="Gene3D" id="1.10.530.10">
    <property type="match status" value="1"/>
</dbReference>
<evidence type="ECO:0000313" key="3">
    <source>
        <dbReference type="Proteomes" id="UP001500751"/>
    </source>
</evidence>
<sequence>MSGHTGSEHDQHQQHDHTPGDSTTDSTSEAPKHRFGNTSAVAEKTTAFLTAKLPSRTSRIAAAAAVGALVLGGAGTAYAVHQGDVSHHNTQVASEAAAVKLAADEKASTDKESADAVALGAAAQASADASASASADKVAADQAAADKAAADKAAADKAAADKAAADKAAADKAAADRAAAAAAANRDAQRQSLPSATSTSTSAPKATATPKPTATSKPTSAPTTTKTPTATKPPASYGSAYDIAKSMVPSGQFGCFANIIQRESGWNVHASNPGSGAYGLGQALPGSKMASAGSDWRDNPATQIKWVLSYMDSRYGSPCGAWSFWQSHNWY</sequence>
<dbReference type="EMBL" id="BAAAQN010000047">
    <property type="protein sequence ID" value="GAA2049385.1"/>
    <property type="molecule type" value="Genomic_DNA"/>
</dbReference>
<name>A0ABN2V288_9ACTN</name>
<feature type="compositionally biased region" description="Low complexity" evidence="1">
    <location>
        <begin position="194"/>
        <end position="235"/>
    </location>
</feature>